<accession>A0ABP1BGY3</accession>
<evidence type="ECO:0000256" key="3">
    <source>
        <dbReference type="ARBA" id="ARBA00023125"/>
    </source>
</evidence>
<feature type="region of interest" description="Disordered" evidence="8">
    <location>
        <begin position="83"/>
        <end position="117"/>
    </location>
</feature>
<dbReference type="PROSITE" id="PS51032">
    <property type="entry name" value="AP2_ERF"/>
    <property type="match status" value="1"/>
</dbReference>
<evidence type="ECO:0000256" key="1">
    <source>
        <dbReference type="ARBA" id="ARBA00004123"/>
    </source>
</evidence>
<keyword evidence="3" id="KW-0238">DNA-binding</keyword>
<dbReference type="PANTHER" id="PTHR31839">
    <property type="entry name" value="DEHYDRATION-RESPONSIVE ELEMENT-BINDING PROTEIN 1D"/>
    <property type="match status" value="1"/>
</dbReference>
<evidence type="ECO:0000256" key="6">
    <source>
        <dbReference type="ARBA" id="ARBA00023242"/>
    </source>
</evidence>
<evidence type="ECO:0000256" key="4">
    <source>
        <dbReference type="ARBA" id="ARBA00023159"/>
    </source>
</evidence>
<evidence type="ECO:0000313" key="10">
    <source>
        <dbReference type="EMBL" id="CAK9874849.1"/>
    </source>
</evidence>
<dbReference type="InterPro" id="IPR001471">
    <property type="entry name" value="AP2/ERF_dom"/>
</dbReference>
<keyword evidence="5" id="KW-0804">Transcription</keyword>
<sequence>MPDLHSCKSVPCTYCGFGNEDPPLYPDREKKRAKQATEQRERRKLRERTKIRAGSRTPGLEEEQLQSSNHTAATALGLSLQCSNFSKDQNGPDTPLEKGESSTSPWRGSSERHDQGKHVAEIRPPYPLWRKENFRIGLGSYPTKEAAARAFDVGIYYTGKSVPFNISSPAAFLPLFPANLSFDKLEDVRAIREFVRKEAQNFVAMNEKAKAPSQQVSSLLEKDGDMSLEGIVSPPSSMGSKLPMEDDNFDKLEDVRAIREFVRKEAQNFVAMNEKAKAPSQQVSSLLEKDGDMSLEGIVSPPSSMGSKLPMEDDNFDKLEDVRAIREFVRKEAQDFVAMIEKAKAPSQQVSSLLEKDGDMSLEGIVSPPSSMGSKLPMEDDNFDKLEDVRAIREFVRKEAQDFVAMNEKAKAPSQQVSSLLEKDGDMSLEGIVSPPSSMGSKLPMEDDNFDKLEDVRAIREFVQKEAQDFVAMNEKAKAPYQQVSSLLEKDGDMSLEGIVSPRSSMGSKLPMEDDNGEPLQENYELLTTATPFFSWEWPLRNEAQVSASEEDPWLESFLNSLSDLNQNCMNEEGQFMIPESIHVSYSQLWQKMNLGMAELL</sequence>
<evidence type="ECO:0000256" key="2">
    <source>
        <dbReference type="ARBA" id="ARBA00023015"/>
    </source>
</evidence>
<dbReference type="InterPro" id="IPR036955">
    <property type="entry name" value="AP2/ERF_dom_sf"/>
</dbReference>
<evidence type="ECO:0000256" key="5">
    <source>
        <dbReference type="ARBA" id="ARBA00023163"/>
    </source>
</evidence>
<proteinExistence type="inferred from homology"/>
<keyword evidence="4" id="KW-0010">Activator</keyword>
<organism evidence="10 11">
    <name type="scientific">Sphagnum jensenii</name>
    <dbReference type="NCBI Taxonomy" id="128206"/>
    <lineage>
        <taxon>Eukaryota</taxon>
        <taxon>Viridiplantae</taxon>
        <taxon>Streptophyta</taxon>
        <taxon>Embryophyta</taxon>
        <taxon>Bryophyta</taxon>
        <taxon>Sphagnophytina</taxon>
        <taxon>Sphagnopsida</taxon>
        <taxon>Sphagnales</taxon>
        <taxon>Sphagnaceae</taxon>
        <taxon>Sphagnum</taxon>
    </lineage>
</organism>
<evidence type="ECO:0000259" key="9">
    <source>
        <dbReference type="PROSITE" id="PS51032"/>
    </source>
</evidence>
<dbReference type="Proteomes" id="UP001497522">
    <property type="component" value="Chromosome 4"/>
</dbReference>
<feature type="compositionally biased region" description="Basic residues" evidence="8">
    <location>
        <begin position="42"/>
        <end position="53"/>
    </location>
</feature>
<protein>
    <recommendedName>
        <fullName evidence="9">AP2/ERF domain-containing protein</fullName>
    </recommendedName>
</protein>
<evidence type="ECO:0000256" key="8">
    <source>
        <dbReference type="SAM" id="MobiDB-lite"/>
    </source>
</evidence>
<dbReference type="Gene3D" id="3.30.730.10">
    <property type="entry name" value="AP2/ERF domain"/>
    <property type="match status" value="1"/>
</dbReference>
<keyword evidence="6" id="KW-0539">Nucleus</keyword>
<name>A0ABP1BGY3_9BRYO</name>
<comment type="subcellular location">
    <subcellularLocation>
        <location evidence="1">Nucleus</location>
    </subcellularLocation>
</comment>
<dbReference type="SUPFAM" id="SSF54171">
    <property type="entry name" value="DNA-binding domain"/>
    <property type="match status" value="1"/>
</dbReference>
<comment type="similarity">
    <text evidence="7">Belongs to the AP2/ERF transcription factor family. ERF subfamily.</text>
</comment>
<keyword evidence="2" id="KW-0805">Transcription regulation</keyword>
<dbReference type="InterPro" id="IPR045277">
    <property type="entry name" value="DRE1A-I"/>
</dbReference>
<feature type="domain" description="AP2/ERF" evidence="9">
    <location>
        <begin position="105"/>
        <end position="169"/>
    </location>
</feature>
<dbReference type="EMBL" id="OZ023705">
    <property type="protein sequence ID" value="CAK9874849.1"/>
    <property type="molecule type" value="Genomic_DNA"/>
</dbReference>
<gene>
    <name evidence="10" type="ORF">CSSPJE1EN2_LOCUS17098</name>
</gene>
<feature type="region of interest" description="Disordered" evidence="8">
    <location>
        <begin position="15"/>
        <end position="71"/>
    </location>
</feature>
<feature type="compositionally biased region" description="Polar residues" evidence="8">
    <location>
        <begin position="83"/>
        <end position="92"/>
    </location>
</feature>
<keyword evidence="11" id="KW-1185">Reference proteome</keyword>
<dbReference type="PANTHER" id="PTHR31839:SF2">
    <property type="entry name" value="DEHYDRATION-RESPONSIVE ELEMENT-BINDING PROTEIN 1D"/>
    <property type="match status" value="1"/>
</dbReference>
<feature type="compositionally biased region" description="Basic and acidic residues" evidence="8">
    <location>
        <begin position="26"/>
        <end position="41"/>
    </location>
</feature>
<dbReference type="InterPro" id="IPR016177">
    <property type="entry name" value="DNA-bd_dom_sf"/>
</dbReference>
<evidence type="ECO:0000313" key="11">
    <source>
        <dbReference type="Proteomes" id="UP001497522"/>
    </source>
</evidence>
<evidence type="ECO:0000256" key="7">
    <source>
        <dbReference type="ARBA" id="ARBA00024343"/>
    </source>
</evidence>
<reference evidence="10" key="1">
    <citation type="submission" date="2024-03" db="EMBL/GenBank/DDBJ databases">
        <authorList>
            <consortium name="ELIXIR-Norway"/>
            <consortium name="Elixir Norway"/>
        </authorList>
    </citation>
    <scope>NUCLEOTIDE SEQUENCE</scope>
</reference>